<dbReference type="SUPFAM" id="SSF55729">
    <property type="entry name" value="Acyl-CoA N-acyltransferases (Nat)"/>
    <property type="match status" value="1"/>
</dbReference>
<comment type="caution">
    <text evidence="4">The sequence shown here is derived from an EMBL/GenBank/DDBJ whole genome shotgun (WGS) entry which is preliminary data.</text>
</comment>
<keyword evidence="2 4" id="KW-0012">Acyltransferase</keyword>
<dbReference type="InterPro" id="IPR016181">
    <property type="entry name" value="Acyl_CoA_acyltransferase"/>
</dbReference>
<dbReference type="Pfam" id="PF13527">
    <property type="entry name" value="Acetyltransf_9"/>
    <property type="match status" value="1"/>
</dbReference>
<dbReference type="EC" id="2.3.-.-" evidence="4"/>
<dbReference type="Proteomes" id="UP001596135">
    <property type="component" value="Unassembled WGS sequence"/>
</dbReference>
<dbReference type="PANTHER" id="PTHR43877">
    <property type="entry name" value="AMINOALKYLPHOSPHONATE N-ACETYLTRANSFERASE-RELATED-RELATED"/>
    <property type="match status" value="1"/>
</dbReference>
<accession>A0ABW1LK40</accession>
<keyword evidence="5" id="KW-1185">Reference proteome</keyword>
<dbReference type="RefSeq" id="WP_379154118.1">
    <property type="nucleotide sequence ID" value="NZ_JBHSRJ010000004.1"/>
</dbReference>
<evidence type="ECO:0000256" key="1">
    <source>
        <dbReference type="ARBA" id="ARBA00022679"/>
    </source>
</evidence>
<evidence type="ECO:0000256" key="2">
    <source>
        <dbReference type="ARBA" id="ARBA00023315"/>
    </source>
</evidence>
<evidence type="ECO:0000313" key="4">
    <source>
        <dbReference type="EMBL" id="MFC6043776.1"/>
    </source>
</evidence>
<proteinExistence type="predicted"/>
<evidence type="ECO:0000259" key="3">
    <source>
        <dbReference type="PROSITE" id="PS51186"/>
    </source>
</evidence>
<dbReference type="PROSITE" id="PS51186">
    <property type="entry name" value="GNAT"/>
    <property type="match status" value="1"/>
</dbReference>
<evidence type="ECO:0000313" key="5">
    <source>
        <dbReference type="Proteomes" id="UP001596135"/>
    </source>
</evidence>
<protein>
    <submittedName>
        <fullName evidence="4">GNAT family N-acetyltransferase</fullName>
        <ecNumber evidence="4">2.3.-.-</ecNumber>
    </submittedName>
</protein>
<dbReference type="InterPro" id="IPR050832">
    <property type="entry name" value="Bact_Acetyltransf"/>
</dbReference>
<dbReference type="CDD" id="cd04301">
    <property type="entry name" value="NAT_SF"/>
    <property type="match status" value="1"/>
</dbReference>
<dbReference type="PANTHER" id="PTHR43877:SF1">
    <property type="entry name" value="ACETYLTRANSFERASE"/>
    <property type="match status" value="1"/>
</dbReference>
<dbReference type="Gene3D" id="3.40.630.30">
    <property type="match status" value="1"/>
</dbReference>
<sequence>MNFKSRAATAEDSAEVLRVVEAAFGPEEGPTVARLVTALDDAGSTRASIVAESGGRVVGHVQLSRCWVDARQALVDVLVLSPLSVDPAHQGRGVGTALLEAALAEAERLGAPAVFLEGSPDFYGSRGWSAAGPLGFTAPSARIPGPAFQVVLLPSYEPWMTGALVYCEPFWSHDCVGLRDPLLAELGG</sequence>
<keyword evidence="1 4" id="KW-0808">Transferase</keyword>
<dbReference type="GO" id="GO:0016746">
    <property type="term" value="F:acyltransferase activity"/>
    <property type="evidence" value="ECO:0007669"/>
    <property type="project" value="UniProtKB-KW"/>
</dbReference>
<dbReference type="EMBL" id="JBHSRJ010000004">
    <property type="protein sequence ID" value="MFC6043776.1"/>
    <property type="molecule type" value="Genomic_DNA"/>
</dbReference>
<organism evidence="4 5">
    <name type="scientific">Nocardioides hankookensis</name>
    <dbReference type="NCBI Taxonomy" id="443157"/>
    <lineage>
        <taxon>Bacteria</taxon>
        <taxon>Bacillati</taxon>
        <taxon>Actinomycetota</taxon>
        <taxon>Actinomycetes</taxon>
        <taxon>Propionibacteriales</taxon>
        <taxon>Nocardioidaceae</taxon>
        <taxon>Nocardioides</taxon>
    </lineage>
</organism>
<feature type="domain" description="N-acetyltransferase" evidence="3">
    <location>
        <begin position="3"/>
        <end position="157"/>
    </location>
</feature>
<name>A0ABW1LK40_9ACTN</name>
<gene>
    <name evidence="4" type="ORF">ACFPYL_11850</name>
</gene>
<dbReference type="InterPro" id="IPR000182">
    <property type="entry name" value="GNAT_dom"/>
</dbReference>
<reference evidence="5" key="1">
    <citation type="journal article" date="2019" name="Int. J. Syst. Evol. Microbiol.">
        <title>The Global Catalogue of Microorganisms (GCM) 10K type strain sequencing project: providing services to taxonomists for standard genome sequencing and annotation.</title>
        <authorList>
            <consortium name="The Broad Institute Genomics Platform"/>
            <consortium name="The Broad Institute Genome Sequencing Center for Infectious Disease"/>
            <person name="Wu L."/>
            <person name="Ma J."/>
        </authorList>
    </citation>
    <scope>NUCLEOTIDE SEQUENCE [LARGE SCALE GENOMIC DNA]</scope>
    <source>
        <strain evidence="5">CCUG 54522</strain>
    </source>
</reference>